<dbReference type="InterPro" id="IPR023780">
    <property type="entry name" value="Chromo_domain"/>
</dbReference>
<dbReference type="InterPro" id="IPR051219">
    <property type="entry name" value="Heterochromatin_chromo-domain"/>
</dbReference>
<evidence type="ECO:0000259" key="3">
    <source>
        <dbReference type="PROSITE" id="PS50013"/>
    </source>
</evidence>
<comment type="subcellular location">
    <subcellularLocation>
        <location evidence="1">Nucleus</location>
    </subcellularLocation>
</comment>
<keyword evidence="2" id="KW-0539">Nucleus</keyword>
<evidence type="ECO:0000256" key="1">
    <source>
        <dbReference type="ARBA" id="ARBA00004123"/>
    </source>
</evidence>
<dbReference type="CDD" id="cd00034">
    <property type="entry name" value="CSD"/>
    <property type="match status" value="1"/>
</dbReference>
<dbReference type="PANTHER" id="PTHR22812">
    <property type="entry name" value="CHROMOBOX PROTEIN"/>
    <property type="match status" value="1"/>
</dbReference>
<evidence type="ECO:0000313" key="4">
    <source>
        <dbReference type="WBParaSite" id="ASIM_0000429001-mRNA-1"/>
    </source>
</evidence>
<feature type="domain" description="Chromo" evidence="3">
    <location>
        <begin position="1"/>
        <end position="40"/>
    </location>
</feature>
<name>A0A0M3J9M5_ANISI</name>
<dbReference type="SUPFAM" id="SSF54160">
    <property type="entry name" value="Chromo domain-like"/>
    <property type="match status" value="2"/>
</dbReference>
<dbReference type="AlphaFoldDB" id="A0A0M3J9M5"/>
<dbReference type="Pfam" id="PF00385">
    <property type="entry name" value="Chromo"/>
    <property type="match status" value="1"/>
</dbReference>
<dbReference type="SMART" id="SM00300">
    <property type="entry name" value="ChSh"/>
    <property type="match status" value="1"/>
</dbReference>
<protein>
    <submittedName>
        <fullName evidence="4">Heterochromatin protein 1 homolog (inferred by orthology to a C. elegans protein)</fullName>
    </submittedName>
</protein>
<proteinExistence type="predicted"/>
<dbReference type="GO" id="GO:0005634">
    <property type="term" value="C:nucleus"/>
    <property type="evidence" value="ECO:0007669"/>
    <property type="project" value="UniProtKB-SubCell"/>
</dbReference>
<dbReference type="Gene3D" id="2.40.50.40">
    <property type="match status" value="2"/>
</dbReference>
<evidence type="ECO:0000256" key="2">
    <source>
        <dbReference type="ARBA" id="ARBA00023242"/>
    </source>
</evidence>
<organism evidence="4">
    <name type="scientific">Anisakis simplex</name>
    <name type="common">Herring worm</name>
    <dbReference type="NCBI Taxonomy" id="6269"/>
    <lineage>
        <taxon>Eukaryota</taxon>
        <taxon>Metazoa</taxon>
        <taxon>Ecdysozoa</taxon>
        <taxon>Nematoda</taxon>
        <taxon>Chromadorea</taxon>
        <taxon>Rhabditida</taxon>
        <taxon>Spirurina</taxon>
        <taxon>Ascaridomorpha</taxon>
        <taxon>Ascaridoidea</taxon>
        <taxon>Anisakidae</taxon>
        <taxon>Anisakis</taxon>
        <taxon>Anisakis simplex complex</taxon>
    </lineage>
</organism>
<dbReference type="InterPro" id="IPR016197">
    <property type="entry name" value="Chromo-like_dom_sf"/>
</dbReference>
<sequence>LRWKGFPDSENTWEPENNLDCPELIQAYELREKKMNLKRKRYENQLSNGFDRGLEPQEILGAVHSKDGSMDLLIKWKGCEEPDVVSASIVKERCPQLVIRHQSKLLYLLQASAIHKYGDIAYVCYSPPAIMLKLAKLKLESQLLSD</sequence>
<accession>A0A0M3J9M5</accession>
<dbReference type="PROSITE" id="PS50013">
    <property type="entry name" value="CHROMO_2"/>
    <property type="match status" value="1"/>
</dbReference>
<dbReference type="Pfam" id="PF01393">
    <property type="entry name" value="Chromo_shadow"/>
    <property type="match status" value="1"/>
</dbReference>
<dbReference type="InterPro" id="IPR000953">
    <property type="entry name" value="Chromo/chromo_shadow_dom"/>
</dbReference>
<dbReference type="WBParaSite" id="ASIM_0000429001-mRNA-1">
    <property type="protein sequence ID" value="ASIM_0000429001-mRNA-1"/>
    <property type="gene ID" value="ASIM_0000429001"/>
</dbReference>
<dbReference type="InterPro" id="IPR008251">
    <property type="entry name" value="Chromo_shadow_dom"/>
</dbReference>
<reference evidence="4" key="1">
    <citation type="submission" date="2017-02" db="UniProtKB">
        <authorList>
            <consortium name="WormBaseParasite"/>
        </authorList>
    </citation>
    <scope>IDENTIFICATION</scope>
</reference>